<feature type="compositionally biased region" description="Polar residues" evidence="1">
    <location>
        <begin position="69"/>
        <end position="84"/>
    </location>
</feature>
<evidence type="ECO:0000313" key="2">
    <source>
        <dbReference type="EMBL" id="KAF3575153.1"/>
    </source>
</evidence>
<sequence length="129" mass="13865">METSINVGNNRLAVPNGINRQTAPLDCSTGKDSNSCSFLHASSFGSSVYSRPEMTLKLSNESFKEKQTPDQSSSVNGQAGLSTDSAQPFVELDQSSLANGRALSTETRLCLVLVTPLPKLHRTPRPKRG</sequence>
<dbReference type="AlphaFoldDB" id="A0A8S9RQD1"/>
<protein>
    <submittedName>
        <fullName evidence="2">Uncharacterized protein</fullName>
    </submittedName>
</protein>
<evidence type="ECO:0000256" key="1">
    <source>
        <dbReference type="SAM" id="MobiDB-lite"/>
    </source>
</evidence>
<feature type="region of interest" description="Disordered" evidence="1">
    <location>
        <begin position="1"/>
        <end position="25"/>
    </location>
</feature>
<organism evidence="2 3">
    <name type="scientific">Brassica cretica</name>
    <name type="common">Mustard</name>
    <dbReference type="NCBI Taxonomy" id="69181"/>
    <lineage>
        <taxon>Eukaryota</taxon>
        <taxon>Viridiplantae</taxon>
        <taxon>Streptophyta</taxon>
        <taxon>Embryophyta</taxon>
        <taxon>Tracheophyta</taxon>
        <taxon>Spermatophyta</taxon>
        <taxon>Magnoliopsida</taxon>
        <taxon>eudicotyledons</taxon>
        <taxon>Gunneridae</taxon>
        <taxon>Pentapetalae</taxon>
        <taxon>rosids</taxon>
        <taxon>malvids</taxon>
        <taxon>Brassicales</taxon>
        <taxon>Brassicaceae</taxon>
        <taxon>Brassiceae</taxon>
        <taxon>Brassica</taxon>
    </lineage>
</organism>
<reference evidence="2" key="1">
    <citation type="submission" date="2019-12" db="EMBL/GenBank/DDBJ databases">
        <title>Genome sequencing and annotation of Brassica cretica.</title>
        <authorList>
            <person name="Studholme D.J."/>
            <person name="Sarris P."/>
        </authorList>
    </citation>
    <scope>NUCLEOTIDE SEQUENCE</scope>
    <source>
        <strain evidence="2">PFS-109/04</strain>
        <tissue evidence="2">Leaf</tissue>
    </source>
</reference>
<accession>A0A8S9RQD1</accession>
<name>A0A8S9RQD1_BRACR</name>
<dbReference type="EMBL" id="QGKX02000095">
    <property type="protein sequence ID" value="KAF3575153.1"/>
    <property type="molecule type" value="Genomic_DNA"/>
</dbReference>
<dbReference type="Proteomes" id="UP000712600">
    <property type="component" value="Unassembled WGS sequence"/>
</dbReference>
<comment type="caution">
    <text evidence="2">The sequence shown here is derived from an EMBL/GenBank/DDBJ whole genome shotgun (WGS) entry which is preliminary data.</text>
</comment>
<gene>
    <name evidence="2" type="ORF">F2Q69_00058881</name>
</gene>
<feature type="region of interest" description="Disordered" evidence="1">
    <location>
        <begin position="59"/>
        <end position="84"/>
    </location>
</feature>
<proteinExistence type="predicted"/>
<evidence type="ECO:0000313" key="3">
    <source>
        <dbReference type="Proteomes" id="UP000712600"/>
    </source>
</evidence>